<evidence type="ECO:0000256" key="4">
    <source>
        <dbReference type="ARBA" id="ARBA00023295"/>
    </source>
</evidence>
<dbReference type="PANTHER" id="PTHR45708">
    <property type="entry name" value="ENDOCHITINASE"/>
    <property type="match status" value="1"/>
</dbReference>
<dbReference type="InterPro" id="IPR050542">
    <property type="entry name" value="Glycosyl_Hydrlase18_Chitinase"/>
</dbReference>
<dbReference type="Gene3D" id="3.20.20.80">
    <property type="entry name" value="Glycosidases"/>
    <property type="match status" value="2"/>
</dbReference>
<evidence type="ECO:0000256" key="2">
    <source>
        <dbReference type="ARBA" id="ARBA00022801"/>
    </source>
</evidence>
<keyword evidence="3" id="KW-1015">Disulfide bond</keyword>
<dbReference type="EMBL" id="JALJOV010002121">
    <property type="protein sequence ID" value="KAK9834231.1"/>
    <property type="molecule type" value="Genomic_DNA"/>
</dbReference>
<dbReference type="PROSITE" id="PS50940">
    <property type="entry name" value="CHIT_BIND_II"/>
    <property type="match status" value="1"/>
</dbReference>
<keyword evidence="8" id="KW-0732">Signal</keyword>
<name>A0AAW1RLI2_9CHLO</name>
<evidence type="ECO:0000259" key="10">
    <source>
        <dbReference type="PROSITE" id="PS51910"/>
    </source>
</evidence>
<keyword evidence="12" id="KW-1185">Reference proteome</keyword>
<gene>
    <name evidence="11" type="ORF">WJX84_009830</name>
</gene>
<reference evidence="11 12" key="1">
    <citation type="journal article" date="2024" name="Nat. Commun.">
        <title>Phylogenomics reveals the evolutionary origins of lichenization in chlorophyte algae.</title>
        <authorList>
            <person name="Puginier C."/>
            <person name="Libourel C."/>
            <person name="Otte J."/>
            <person name="Skaloud P."/>
            <person name="Haon M."/>
            <person name="Grisel S."/>
            <person name="Petersen M."/>
            <person name="Berrin J.G."/>
            <person name="Delaux P.M."/>
            <person name="Dal Grande F."/>
            <person name="Keller J."/>
        </authorList>
    </citation>
    <scope>NUCLEOTIDE SEQUENCE [LARGE SCALE GENOMIC DNA]</scope>
    <source>
        <strain evidence="11 12">SAG 2523</strain>
    </source>
</reference>
<dbReference type="InterPro" id="IPR001579">
    <property type="entry name" value="Glyco_hydro_18_chit_AS"/>
</dbReference>
<dbReference type="Proteomes" id="UP001485043">
    <property type="component" value="Unassembled WGS sequence"/>
</dbReference>
<feature type="signal peptide" evidence="8">
    <location>
        <begin position="1"/>
        <end position="21"/>
    </location>
</feature>
<evidence type="ECO:0000259" key="9">
    <source>
        <dbReference type="PROSITE" id="PS50940"/>
    </source>
</evidence>
<feature type="compositionally biased region" description="Pro residues" evidence="7">
    <location>
        <begin position="99"/>
        <end position="126"/>
    </location>
</feature>
<evidence type="ECO:0000256" key="3">
    <source>
        <dbReference type="ARBA" id="ARBA00023157"/>
    </source>
</evidence>
<feature type="chain" id="PRO_5043743922" description="chitinase" evidence="8">
    <location>
        <begin position="22"/>
        <end position="338"/>
    </location>
</feature>
<dbReference type="PANTHER" id="PTHR45708:SF49">
    <property type="entry name" value="ENDOCHITINASE"/>
    <property type="match status" value="1"/>
</dbReference>
<keyword evidence="2 5" id="KW-0378">Hydrolase</keyword>
<dbReference type="InterPro" id="IPR017853">
    <property type="entry name" value="GH"/>
</dbReference>
<dbReference type="GO" id="GO:1901135">
    <property type="term" value="P:carbohydrate derivative metabolic process"/>
    <property type="evidence" value="ECO:0007669"/>
    <property type="project" value="UniProtKB-ARBA"/>
</dbReference>
<dbReference type="GO" id="GO:0005576">
    <property type="term" value="C:extracellular region"/>
    <property type="evidence" value="ECO:0007669"/>
    <property type="project" value="InterPro"/>
</dbReference>
<dbReference type="GO" id="GO:0008061">
    <property type="term" value="F:chitin binding"/>
    <property type="evidence" value="ECO:0007669"/>
    <property type="project" value="InterPro"/>
</dbReference>
<evidence type="ECO:0000256" key="8">
    <source>
        <dbReference type="SAM" id="SignalP"/>
    </source>
</evidence>
<evidence type="ECO:0000256" key="5">
    <source>
        <dbReference type="RuleBase" id="RU000489"/>
    </source>
</evidence>
<dbReference type="PROSITE" id="PS51910">
    <property type="entry name" value="GH18_2"/>
    <property type="match status" value="1"/>
</dbReference>
<evidence type="ECO:0000313" key="11">
    <source>
        <dbReference type="EMBL" id="KAK9834231.1"/>
    </source>
</evidence>
<accession>A0AAW1RLI2</accession>
<dbReference type="SUPFAM" id="SSF51445">
    <property type="entry name" value="(Trans)glycosidases"/>
    <property type="match status" value="1"/>
</dbReference>
<dbReference type="InterPro" id="IPR001223">
    <property type="entry name" value="Glyco_hydro18_cat"/>
</dbReference>
<dbReference type="AlphaFoldDB" id="A0AAW1RLI2"/>
<dbReference type="SMART" id="SM00494">
    <property type="entry name" value="ChtBD2"/>
    <property type="match status" value="1"/>
</dbReference>
<dbReference type="InterPro" id="IPR002557">
    <property type="entry name" value="Chitin-bd_dom"/>
</dbReference>
<organism evidence="11 12">
    <name type="scientific">Apatococcus fuscideae</name>
    <dbReference type="NCBI Taxonomy" id="2026836"/>
    <lineage>
        <taxon>Eukaryota</taxon>
        <taxon>Viridiplantae</taxon>
        <taxon>Chlorophyta</taxon>
        <taxon>core chlorophytes</taxon>
        <taxon>Trebouxiophyceae</taxon>
        <taxon>Chlorellales</taxon>
        <taxon>Chlorellaceae</taxon>
        <taxon>Apatococcus</taxon>
    </lineage>
</organism>
<comment type="similarity">
    <text evidence="6">Belongs to the glycosyl hydrolase 18 family.</text>
</comment>
<evidence type="ECO:0000256" key="6">
    <source>
        <dbReference type="RuleBase" id="RU004453"/>
    </source>
</evidence>
<dbReference type="Pfam" id="PF00704">
    <property type="entry name" value="Glyco_hydro_18"/>
    <property type="match status" value="1"/>
</dbReference>
<proteinExistence type="inferred from homology"/>
<dbReference type="GO" id="GO:0005975">
    <property type="term" value="P:carbohydrate metabolic process"/>
    <property type="evidence" value="ECO:0007669"/>
    <property type="project" value="InterPro"/>
</dbReference>
<feature type="domain" description="Chitin-binding type-2" evidence="9">
    <location>
        <begin position="42"/>
        <end position="91"/>
    </location>
</feature>
<sequence>MTISPIVAVVSALSLIGPLSSAEFGPRKLSPSRTLLQSCSTTNFCQGKAGGTYANPCSSTSFIQCSNGATFVTQCPGGLVWDTGCSCCNYPKPGSGPSSPAPASPASPGPKSPSPSPKAPSPPAPTAPSASGKVKSAYWGQGAASSTLASICGRYDLIFLSFLPNFGKGQDVTSTSAINIAGHSLTQTAADIRTCQGQGKKIILSLGGGVGNYGFSNTADAQSTAQSIWNAYLGGSGTNRPFGSIVLDGIDLDVEAPAGKQYYADFVKALKGLYKTGSRTFFLTAVPQCPFPDANLGPSLGTALGDTASSFDYVSIQFYNNPSCGGPNTVSGYLPWNS</sequence>
<feature type="non-terminal residue" evidence="11">
    <location>
        <position position="338"/>
    </location>
</feature>
<dbReference type="Pfam" id="PF01607">
    <property type="entry name" value="CBM_14"/>
    <property type="match status" value="1"/>
</dbReference>
<dbReference type="GO" id="GO:0008843">
    <property type="term" value="F:endochitinase activity"/>
    <property type="evidence" value="ECO:0007669"/>
    <property type="project" value="UniProtKB-EC"/>
</dbReference>
<feature type="region of interest" description="Disordered" evidence="7">
    <location>
        <begin position="98"/>
        <end position="132"/>
    </location>
</feature>
<evidence type="ECO:0000256" key="1">
    <source>
        <dbReference type="ARBA" id="ARBA00012729"/>
    </source>
</evidence>
<evidence type="ECO:0000313" key="12">
    <source>
        <dbReference type="Proteomes" id="UP001485043"/>
    </source>
</evidence>
<dbReference type="PROSITE" id="PS01095">
    <property type="entry name" value="GH18_1"/>
    <property type="match status" value="1"/>
</dbReference>
<dbReference type="InterPro" id="IPR036508">
    <property type="entry name" value="Chitin-bd_dom_sf"/>
</dbReference>
<keyword evidence="4 5" id="KW-0326">Glycosidase</keyword>
<feature type="domain" description="GH18" evidence="10">
    <location>
        <begin position="133"/>
        <end position="338"/>
    </location>
</feature>
<protein>
    <recommendedName>
        <fullName evidence="1">chitinase</fullName>
        <ecNumber evidence="1">3.2.1.14</ecNumber>
    </recommendedName>
</protein>
<dbReference type="EC" id="3.2.1.14" evidence="1"/>
<evidence type="ECO:0000256" key="7">
    <source>
        <dbReference type="SAM" id="MobiDB-lite"/>
    </source>
</evidence>
<comment type="caution">
    <text evidence="11">The sequence shown here is derived from an EMBL/GenBank/DDBJ whole genome shotgun (WGS) entry which is preliminary data.</text>
</comment>
<dbReference type="SUPFAM" id="SSF57625">
    <property type="entry name" value="Invertebrate chitin-binding proteins"/>
    <property type="match status" value="1"/>
</dbReference>